<evidence type="ECO:0000313" key="3">
    <source>
        <dbReference type="EMBL" id="TGO02568.1"/>
    </source>
</evidence>
<protein>
    <recommendedName>
        <fullName evidence="2">Reverse transcriptase domain-containing protein</fullName>
    </recommendedName>
</protein>
<dbReference type="Pfam" id="PF00078">
    <property type="entry name" value="RVT_1"/>
    <property type="match status" value="1"/>
</dbReference>
<dbReference type="AlphaFoldDB" id="A0A4E0QP22"/>
<dbReference type="PANTHER" id="PTHR34047:SF10">
    <property type="entry name" value="GROUP II INTRON-ASSOCIATED OPEN READING FRAME"/>
    <property type="match status" value="1"/>
</dbReference>
<dbReference type="CDD" id="cd01651">
    <property type="entry name" value="RT_G2_intron"/>
    <property type="match status" value="1"/>
</dbReference>
<dbReference type="SUPFAM" id="SSF56672">
    <property type="entry name" value="DNA/RNA polymerases"/>
    <property type="match status" value="1"/>
</dbReference>
<feature type="domain" description="Reverse transcriptase" evidence="2">
    <location>
        <begin position="90"/>
        <end position="217"/>
    </location>
</feature>
<evidence type="ECO:0000259" key="2">
    <source>
        <dbReference type="PROSITE" id="PS50878"/>
    </source>
</evidence>
<name>A0A4E0QP22_9GAMM</name>
<dbReference type="Pfam" id="PF13655">
    <property type="entry name" value="RVT_N"/>
    <property type="match status" value="1"/>
</dbReference>
<reference evidence="3 4" key="1">
    <citation type="journal article" date="2016" name="Front. Microbiol.">
        <title>Single-Cell (Meta-)Genomics of a Dimorphic Candidatus Thiomargarita nelsonii Reveals Genomic Plasticity.</title>
        <authorList>
            <person name="Flood B.E."/>
            <person name="Fliss P."/>
            <person name="Jones D.S."/>
            <person name="Dick G.J."/>
            <person name="Jain S."/>
            <person name="Kaster A.K."/>
            <person name="Winkel M."/>
            <person name="Mussmann M."/>
            <person name="Bailey J."/>
        </authorList>
    </citation>
    <scope>NUCLEOTIDE SEQUENCE [LARGE SCALE GENOMIC DNA]</scope>
    <source>
        <strain evidence="3">Hydrate Ridge</strain>
    </source>
</reference>
<dbReference type="Proteomes" id="UP000030428">
    <property type="component" value="Unassembled WGS sequence"/>
</dbReference>
<dbReference type="PROSITE" id="PS50878">
    <property type="entry name" value="RT_POL"/>
    <property type="match status" value="1"/>
</dbReference>
<dbReference type="PANTHER" id="PTHR34047">
    <property type="entry name" value="NUCLEAR INTRON MATURASE 1, MITOCHONDRIAL-RELATED"/>
    <property type="match status" value="1"/>
</dbReference>
<evidence type="ECO:0000313" key="4">
    <source>
        <dbReference type="Proteomes" id="UP000030428"/>
    </source>
</evidence>
<dbReference type="InterPro" id="IPR000477">
    <property type="entry name" value="RT_dom"/>
</dbReference>
<sequence>MSRWDWDKLIWGKVRQLVFNLQKRIYKATKSGRYRKAKSLMYLLQNSYYATLLAVRTVTTENKGKRTAGVDRVRVKTPRQKMALVKDMLDTIHNGWDKYRPMPAKRIYIPKANGKLRPLGIPTIKDRAMQAVTKIALEPFYEAKFESASYGFRPAMGCHDAIEKITGALLKKQKWVLDADIKGCFDNIDHKFLASQIDAEAKVFARENFCLCNTSDR</sequence>
<accession>A0A4E0QP22</accession>
<dbReference type="InterPro" id="IPR043502">
    <property type="entry name" value="DNA/RNA_pol_sf"/>
</dbReference>
<comment type="caution">
    <text evidence="3">The sequence shown here is derived from an EMBL/GenBank/DDBJ whole genome shotgun (WGS) entry which is preliminary data.</text>
</comment>
<keyword evidence="4" id="KW-1185">Reference proteome</keyword>
<proteinExistence type="inferred from homology"/>
<gene>
    <name evidence="3" type="ORF">PN36_23000</name>
</gene>
<organism evidence="3 4">
    <name type="scientific">Candidatus Thiomargarita nelsonii</name>
    <dbReference type="NCBI Taxonomy" id="1003181"/>
    <lineage>
        <taxon>Bacteria</taxon>
        <taxon>Pseudomonadati</taxon>
        <taxon>Pseudomonadota</taxon>
        <taxon>Gammaproteobacteria</taxon>
        <taxon>Thiotrichales</taxon>
        <taxon>Thiotrichaceae</taxon>
        <taxon>Thiomargarita</taxon>
    </lineage>
</organism>
<dbReference type="InterPro" id="IPR051083">
    <property type="entry name" value="GrpII_Intron_Splice-Mob/Def"/>
</dbReference>
<comment type="similarity">
    <text evidence="1">Belongs to the bacterial reverse transcriptase family.</text>
</comment>
<dbReference type="InterPro" id="IPR025960">
    <property type="entry name" value="RVT_N"/>
</dbReference>
<evidence type="ECO:0000256" key="1">
    <source>
        <dbReference type="ARBA" id="ARBA00034120"/>
    </source>
</evidence>
<dbReference type="EMBL" id="JSZA02000110">
    <property type="protein sequence ID" value="TGO02568.1"/>
    <property type="molecule type" value="Genomic_DNA"/>
</dbReference>